<dbReference type="EMBL" id="JAOWKZ010000002">
    <property type="protein sequence ID" value="MCV2872017.1"/>
    <property type="molecule type" value="Genomic_DNA"/>
</dbReference>
<dbReference type="RefSeq" id="WP_263739218.1">
    <property type="nucleotide sequence ID" value="NZ_JAOWKZ010000002.1"/>
</dbReference>
<gene>
    <name evidence="1" type="ORF">OEZ71_06885</name>
</gene>
<evidence type="ECO:0000313" key="1">
    <source>
        <dbReference type="EMBL" id="MCV2872017.1"/>
    </source>
</evidence>
<organism evidence="1 2">
    <name type="scientific">Albidovulum litorale</name>
    <dbReference type="NCBI Taxonomy" id="2984134"/>
    <lineage>
        <taxon>Bacteria</taxon>
        <taxon>Pseudomonadati</taxon>
        <taxon>Pseudomonadota</taxon>
        <taxon>Alphaproteobacteria</taxon>
        <taxon>Rhodobacterales</taxon>
        <taxon>Paracoccaceae</taxon>
        <taxon>Albidovulum</taxon>
    </lineage>
</organism>
<sequence>MRTINPGLFARLMQLPEAIRADLLEFLGATSMEDAQLAVVIDDAAARARAVRLSSGRIDDII</sequence>
<keyword evidence="2" id="KW-1185">Reference proteome</keyword>
<proteinExistence type="predicted"/>
<evidence type="ECO:0000313" key="2">
    <source>
        <dbReference type="Proteomes" id="UP001652564"/>
    </source>
</evidence>
<comment type="caution">
    <text evidence="1">The sequence shown here is derived from an EMBL/GenBank/DDBJ whole genome shotgun (WGS) entry which is preliminary data.</text>
</comment>
<protein>
    <submittedName>
        <fullName evidence="1">Uncharacterized protein</fullName>
    </submittedName>
</protein>
<name>A0ABT2ZLS6_9RHOB</name>
<accession>A0ABT2ZLS6</accession>
<dbReference type="Proteomes" id="UP001652564">
    <property type="component" value="Unassembled WGS sequence"/>
</dbReference>
<reference evidence="1 2" key="1">
    <citation type="submission" date="2022-10" db="EMBL/GenBank/DDBJ databases">
        <title>Defluviimonas sp. nov., isolated from ocean surface sediments.</title>
        <authorList>
            <person name="He W."/>
            <person name="Wang L."/>
            <person name="Zhang D.-F."/>
        </authorList>
    </citation>
    <scope>NUCLEOTIDE SEQUENCE [LARGE SCALE GENOMIC DNA]</scope>
    <source>
        <strain evidence="1 2">WL0050</strain>
    </source>
</reference>